<dbReference type="PIRSF" id="PIRSF010256">
    <property type="entry name" value="CoxE_vWa"/>
    <property type="match status" value="1"/>
</dbReference>
<comment type="caution">
    <text evidence="2">The sequence shown here is derived from an EMBL/GenBank/DDBJ whole genome shotgun (WGS) entry which is preliminary data.</text>
</comment>
<dbReference type="CDD" id="cd00198">
    <property type="entry name" value="vWFA"/>
    <property type="match status" value="1"/>
</dbReference>
<dbReference type="InterPro" id="IPR036465">
    <property type="entry name" value="vWFA_dom_sf"/>
</dbReference>
<feature type="region of interest" description="Disordered" evidence="1">
    <location>
        <begin position="117"/>
        <end position="147"/>
    </location>
</feature>
<accession>A0A5S5CWD1</accession>
<dbReference type="Pfam" id="PF05762">
    <property type="entry name" value="VWA_CoxE"/>
    <property type="match status" value="1"/>
</dbReference>
<dbReference type="EMBL" id="VNHW01000005">
    <property type="protein sequence ID" value="TYP88077.1"/>
    <property type="molecule type" value="Genomic_DNA"/>
</dbReference>
<keyword evidence="3" id="KW-1185">Reference proteome</keyword>
<dbReference type="InterPro" id="IPR008912">
    <property type="entry name" value="Uncharacterised_CoxE"/>
</dbReference>
<evidence type="ECO:0000313" key="2">
    <source>
        <dbReference type="EMBL" id="TYP88077.1"/>
    </source>
</evidence>
<dbReference type="Gene3D" id="3.40.50.410">
    <property type="entry name" value="von Willebrand factor, type A domain"/>
    <property type="match status" value="1"/>
</dbReference>
<sequence length="404" mass="43387">MAEEGHVSGKGSFTPVIQRQDAGKASYAQGDVAEEGPLRDVVDTVLGFARTLRHAGVAAGPDRVEAMLAAIGHLDVLDPSAVYWAGRLTLCSGPDDLDRYDAAFVAWFSGRRARLPRPAGRPEVRLAASAPLDGGAGEGDDDGETPDVAARASADEVLRHRDVAGLTDAERAHLRRLFALLLPATPMRPARRRRPAAHGSVHPGRTVRQALRDGGEVSRLRHRRARPRPRRVVLLVDVSGSMTPYADALLRFAHAAVRARPGSTEVFTIGTRLTRVTRELRLRDPDRALVAGGQAIPDWSGGTRLGEVLKAFLDRWGQRGTARGAVVVVCSDGWERGSTDLLAAQMARLRRLAHAVVWVNPHKGRAGYEPLTGGMQAALPSVDHFVAGHSMAAFEELSGVISHA</sequence>
<dbReference type="PANTHER" id="PTHR39338">
    <property type="entry name" value="BLL5662 PROTEIN-RELATED"/>
    <property type="match status" value="1"/>
</dbReference>
<reference evidence="2 3" key="1">
    <citation type="submission" date="2019-07" db="EMBL/GenBank/DDBJ databases">
        <title>Genomic Encyclopedia of Archaeal and Bacterial Type Strains, Phase II (KMG-II): from individual species to whole genera.</title>
        <authorList>
            <person name="Goeker M."/>
        </authorList>
    </citation>
    <scope>NUCLEOTIDE SEQUENCE [LARGE SCALE GENOMIC DNA]</scope>
    <source>
        <strain evidence="2 3">DSM 46842</strain>
    </source>
</reference>
<dbReference type="Proteomes" id="UP000322499">
    <property type="component" value="Unassembled WGS sequence"/>
</dbReference>
<gene>
    <name evidence="2" type="ORF">BD833_105253</name>
</gene>
<dbReference type="PANTHER" id="PTHR39338:SF6">
    <property type="entry name" value="BLL5662 PROTEIN"/>
    <property type="match status" value="1"/>
</dbReference>
<proteinExistence type="predicted"/>
<evidence type="ECO:0000313" key="3">
    <source>
        <dbReference type="Proteomes" id="UP000322499"/>
    </source>
</evidence>
<dbReference type="InterPro" id="IPR011195">
    <property type="entry name" value="UCP010256"/>
</dbReference>
<dbReference type="SUPFAM" id="SSF53300">
    <property type="entry name" value="vWA-like"/>
    <property type="match status" value="1"/>
</dbReference>
<evidence type="ECO:0008006" key="4">
    <source>
        <dbReference type="Google" id="ProtNLM"/>
    </source>
</evidence>
<organism evidence="2 3">
    <name type="scientific">Blastococcus xanthinilyticus</name>
    <dbReference type="NCBI Taxonomy" id="1564164"/>
    <lineage>
        <taxon>Bacteria</taxon>
        <taxon>Bacillati</taxon>
        <taxon>Actinomycetota</taxon>
        <taxon>Actinomycetes</taxon>
        <taxon>Geodermatophilales</taxon>
        <taxon>Geodermatophilaceae</taxon>
        <taxon>Blastococcus</taxon>
    </lineage>
</organism>
<dbReference type="AlphaFoldDB" id="A0A5S5CWD1"/>
<evidence type="ECO:0000256" key="1">
    <source>
        <dbReference type="SAM" id="MobiDB-lite"/>
    </source>
</evidence>
<name>A0A5S5CWD1_9ACTN</name>
<protein>
    <recommendedName>
        <fullName evidence="4">VWFA domain-containing protein</fullName>
    </recommendedName>
</protein>